<dbReference type="InterPro" id="IPR050525">
    <property type="entry name" value="ECM_Assembly_Org"/>
</dbReference>
<evidence type="ECO:0000313" key="2">
    <source>
        <dbReference type="EMBL" id="WAR09788.1"/>
    </source>
</evidence>
<proteinExistence type="predicted"/>
<dbReference type="Proteomes" id="UP001164746">
    <property type="component" value="Chromosome 7"/>
</dbReference>
<dbReference type="PANTHER" id="PTHR24020:SF20">
    <property type="entry name" value="PH DOMAIN-CONTAINING PROTEIN"/>
    <property type="match status" value="1"/>
</dbReference>
<reference evidence="2" key="1">
    <citation type="submission" date="2022-11" db="EMBL/GenBank/DDBJ databases">
        <title>Centuries of genome instability and evolution in soft-shell clam transmissible cancer (bioRxiv).</title>
        <authorList>
            <person name="Hart S.F.M."/>
            <person name="Yonemitsu M.A."/>
            <person name="Giersch R.M."/>
            <person name="Beal B.F."/>
            <person name="Arriagada G."/>
            <person name="Davis B.W."/>
            <person name="Ostrander E.A."/>
            <person name="Goff S.P."/>
            <person name="Metzger M.J."/>
        </authorList>
    </citation>
    <scope>NUCLEOTIDE SEQUENCE</scope>
    <source>
        <strain evidence="2">MELC-2E11</strain>
        <tissue evidence="2">Siphon/mantle</tissue>
    </source>
</reference>
<organism evidence="2 3">
    <name type="scientific">Mya arenaria</name>
    <name type="common">Soft-shell clam</name>
    <dbReference type="NCBI Taxonomy" id="6604"/>
    <lineage>
        <taxon>Eukaryota</taxon>
        <taxon>Metazoa</taxon>
        <taxon>Spiralia</taxon>
        <taxon>Lophotrochozoa</taxon>
        <taxon>Mollusca</taxon>
        <taxon>Bivalvia</taxon>
        <taxon>Autobranchia</taxon>
        <taxon>Heteroconchia</taxon>
        <taxon>Euheterodonta</taxon>
        <taxon>Imparidentia</taxon>
        <taxon>Neoheterodontei</taxon>
        <taxon>Myida</taxon>
        <taxon>Myoidea</taxon>
        <taxon>Myidae</taxon>
        <taxon>Mya</taxon>
    </lineage>
</organism>
<dbReference type="PANTHER" id="PTHR24020">
    <property type="entry name" value="COLLAGEN ALPHA"/>
    <property type="match status" value="1"/>
</dbReference>
<sequence length="255" mass="28239">MDVTFAGAEQAFKAPAAGSETLDLAFLLHYSNSVSREDFQRILDFMKNILQYSDIDDDKLRVGAVVFRKRGIPLFDFNNYYSQEEVFGGIDQISYNYRSKRSSIASGFYTVRTSLFTRTGGARDLAPDLVILITDSNADTDVDQTITAELLSIASNPRYNVMVNDAAELEGHDEQFHNDFVALRAKSFSVVIPALESSTASGTSAVSEEADIVLLVHLSPRITEMEFITVQEFLKSLVSRADIANGKAQIGLVFY</sequence>
<dbReference type="SUPFAM" id="SSF53300">
    <property type="entry name" value="vWA-like"/>
    <property type="match status" value="2"/>
</dbReference>
<evidence type="ECO:0000313" key="3">
    <source>
        <dbReference type="Proteomes" id="UP001164746"/>
    </source>
</evidence>
<dbReference type="EMBL" id="CP111018">
    <property type="protein sequence ID" value="WAR09788.1"/>
    <property type="molecule type" value="Genomic_DNA"/>
</dbReference>
<dbReference type="PROSITE" id="PS50234">
    <property type="entry name" value="VWFA"/>
    <property type="match status" value="2"/>
</dbReference>
<gene>
    <name evidence="2" type="ORF">MAR_034864</name>
</gene>
<dbReference type="InterPro" id="IPR002035">
    <property type="entry name" value="VWF_A"/>
</dbReference>
<feature type="domain" description="VWFA" evidence="1">
    <location>
        <begin position="23"/>
        <end position="163"/>
    </location>
</feature>
<accession>A0ABY7EMC8</accession>
<feature type="domain" description="VWFA" evidence="1">
    <location>
        <begin position="211"/>
        <end position="255"/>
    </location>
</feature>
<dbReference type="Pfam" id="PF00092">
    <property type="entry name" value="VWA"/>
    <property type="match status" value="1"/>
</dbReference>
<dbReference type="Gene3D" id="3.40.50.410">
    <property type="entry name" value="von Willebrand factor, type A domain"/>
    <property type="match status" value="1"/>
</dbReference>
<dbReference type="InterPro" id="IPR036465">
    <property type="entry name" value="vWFA_dom_sf"/>
</dbReference>
<dbReference type="SMART" id="SM00327">
    <property type="entry name" value="VWA"/>
    <property type="match status" value="1"/>
</dbReference>
<dbReference type="CDD" id="cd01450">
    <property type="entry name" value="vWFA_subfamily_ECM"/>
    <property type="match status" value="1"/>
</dbReference>
<keyword evidence="3" id="KW-1185">Reference proteome</keyword>
<evidence type="ECO:0000259" key="1">
    <source>
        <dbReference type="PROSITE" id="PS50234"/>
    </source>
</evidence>
<feature type="non-terminal residue" evidence="2">
    <location>
        <position position="1"/>
    </location>
</feature>
<protein>
    <submittedName>
        <fullName evidence="2">CO6A6-like protein</fullName>
    </submittedName>
</protein>
<name>A0ABY7EMC8_MYAAR</name>